<feature type="transmembrane region" description="Helical" evidence="9">
    <location>
        <begin position="12"/>
        <end position="30"/>
    </location>
</feature>
<evidence type="ECO:0000256" key="4">
    <source>
        <dbReference type="ARBA" id="ARBA00022692"/>
    </source>
</evidence>
<gene>
    <name evidence="10" type="ORF">CAPTEDRAFT_165233</name>
</gene>
<protein>
    <recommendedName>
        <fullName evidence="3">NADH-ubiquinone oxidoreductase chain 1</fullName>
    </recommendedName>
    <alternativeName>
        <fullName evidence="7">NADH dehydrogenase subunit 1</fullName>
    </alternativeName>
</protein>
<dbReference type="Proteomes" id="UP000014760">
    <property type="component" value="Unassembled WGS sequence"/>
</dbReference>
<keyword evidence="12" id="KW-1185">Reference proteome</keyword>
<evidence type="ECO:0000256" key="8">
    <source>
        <dbReference type="RuleBase" id="RU000471"/>
    </source>
</evidence>
<dbReference type="GO" id="GO:0005743">
    <property type="term" value="C:mitochondrial inner membrane"/>
    <property type="evidence" value="ECO:0007669"/>
    <property type="project" value="UniProtKB-SubCell"/>
</dbReference>
<dbReference type="OMA" id="ASAXAET"/>
<evidence type="ECO:0000256" key="9">
    <source>
        <dbReference type="SAM" id="Phobius"/>
    </source>
</evidence>
<comment type="similarity">
    <text evidence="2 8">Belongs to the complex I subunit 1 family.</text>
</comment>
<dbReference type="InterPro" id="IPR001694">
    <property type="entry name" value="NADH_UbQ_OxRdtase_su1/FPO"/>
</dbReference>
<sequence length="153" mass="17464">MRSIAQTISYEIRIAVFFLCGILLLTSLRFHSFIFIGKVWLAVVCPPLMLVWVVTVLAETNRSPFDFAEGESELVSGFNIEYAAGPFAFIFIAEYTNILAMRALRGAVFLSFSFCWVLSPLFNSLLFMLFAVVIIWVRAALPRMRYDRLMILT</sequence>
<evidence type="ECO:0000256" key="1">
    <source>
        <dbReference type="ARBA" id="ARBA00004141"/>
    </source>
</evidence>
<dbReference type="PANTHER" id="PTHR11432:SF3">
    <property type="entry name" value="NADH-UBIQUINONE OXIDOREDUCTASE CHAIN 1"/>
    <property type="match status" value="1"/>
</dbReference>
<name>R7U307_CAPTE</name>
<evidence type="ECO:0000313" key="12">
    <source>
        <dbReference type="Proteomes" id="UP000014760"/>
    </source>
</evidence>
<keyword evidence="6 9" id="KW-0472">Membrane</keyword>
<evidence type="ECO:0000313" key="10">
    <source>
        <dbReference type="EMBL" id="ELT98056.1"/>
    </source>
</evidence>
<proteinExistence type="inferred from homology"/>
<evidence type="ECO:0000256" key="6">
    <source>
        <dbReference type="ARBA" id="ARBA00023136"/>
    </source>
</evidence>
<dbReference type="EMBL" id="AMQN01049267">
    <property type="status" value="NOT_ANNOTATED_CDS"/>
    <property type="molecule type" value="Genomic_DNA"/>
</dbReference>
<evidence type="ECO:0000256" key="5">
    <source>
        <dbReference type="ARBA" id="ARBA00022989"/>
    </source>
</evidence>
<dbReference type="STRING" id="283909.R7U307"/>
<evidence type="ECO:0000256" key="2">
    <source>
        <dbReference type="ARBA" id="ARBA00010535"/>
    </source>
</evidence>
<dbReference type="AlphaFoldDB" id="R7U307"/>
<reference evidence="11" key="3">
    <citation type="submission" date="2015-06" db="UniProtKB">
        <authorList>
            <consortium name="EnsemblMetazoa"/>
        </authorList>
    </citation>
    <scope>IDENTIFICATION</scope>
</reference>
<reference evidence="10 12" key="2">
    <citation type="journal article" date="2013" name="Nature">
        <title>Insights into bilaterian evolution from three spiralian genomes.</title>
        <authorList>
            <person name="Simakov O."/>
            <person name="Marletaz F."/>
            <person name="Cho S.J."/>
            <person name="Edsinger-Gonzales E."/>
            <person name="Havlak P."/>
            <person name="Hellsten U."/>
            <person name="Kuo D.H."/>
            <person name="Larsson T."/>
            <person name="Lv J."/>
            <person name="Arendt D."/>
            <person name="Savage R."/>
            <person name="Osoegawa K."/>
            <person name="de Jong P."/>
            <person name="Grimwood J."/>
            <person name="Chapman J.A."/>
            <person name="Shapiro H."/>
            <person name="Aerts A."/>
            <person name="Otillar R.P."/>
            <person name="Terry A.Y."/>
            <person name="Boore J.L."/>
            <person name="Grigoriev I.V."/>
            <person name="Lindberg D.R."/>
            <person name="Seaver E.C."/>
            <person name="Weisblat D.A."/>
            <person name="Putnam N.H."/>
            <person name="Rokhsar D.S."/>
        </authorList>
    </citation>
    <scope>NUCLEOTIDE SEQUENCE</scope>
    <source>
        <strain evidence="10 12">I ESC-2004</strain>
    </source>
</reference>
<dbReference type="EMBL" id="KB308277">
    <property type="protein sequence ID" value="ELT98056.1"/>
    <property type="molecule type" value="Genomic_DNA"/>
</dbReference>
<feature type="transmembrane region" description="Helical" evidence="9">
    <location>
        <begin position="125"/>
        <end position="141"/>
    </location>
</feature>
<organism evidence="10">
    <name type="scientific">Capitella teleta</name>
    <name type="common">Polychaete worm</name>
    <dbReference type="NCBI Taxonomy" id="283909"/>
    <lineage>
        <taxon>Eukaryota</taxon>
        <taxon>Metazoa</taxon>
        <taxon>Spiralia</taxon>
        <taxon>Lophotrochozoa</taxon>
        <taxon>Annelida</taxon>
        <taxon>Polychaeta</taxon>
        <taxon>Sedentaria</taxon>
        <taxon>Scolecida</taxon>
        <taxon>Capitellidae</taxon>
        <taxon>Capitella</taxon>
    </lineage>
</organism>
<evidence type="ECO:0000256" key="3">
    <source>
        <dbReference type="ARBA" id="ARBA00021009"/>
    </source>
</evidence>
<evidence type="ECO:0000313" key="11">
    <source>
        <dbReference type="EnsemblMetazoa" id="CapteP165233"/>
    </source>
</evidence>
<dbReference type="OrthoDB" id="6281863at2759"/>
<feature type="transmembrane region" description="Helical" evidence="9">
    <location>
        <begin position="39"/>
        <end position="58"/>
    </location>
</feature>
<comment type="subcellular location">
    <subcellularLocation>
        <location evidence="1">Membrane</location>
        <topology evidence="1">Multi-pass membrane protein</topology>
    </subcellularLocation>
    <subcellularLocation>
        <location evidence="8">Mitochondrion inner membrane</location>
        <topology evidence="8">Multi-pass membrane protein</topology>
    </subcellularLocation>
</comment>
<keyword evidence="5 9" id="KW-1133">Transmembrane helix</keyword>
<dbReference type="PANTHER" id="PTHR11432">
    <property type="entry name" value="NADH DEHYDROGENASE SUBUNIT 1"/>
    <property type="match status" value="1"/>
</dbReference>
<feature type="transmembrane region" description="Helical" evidence="9">
    <location>
        <begin position="78"/>
        <end position="96"/>
    </location>
</feature>
<dbReference type="HOGENOM" id="CLU_144356_0_0_1"/>
<keyword evidence="8" id="KW-0520">NAD</keyword>
<dbReference type="GO" id="GO:0003954">
    <property type="term" value="F:NADH dehydrogenase activity"/>
    <property type="evidence" value="ECO:0007669"/>
    <property type="project" value="TreeGrafter"/>
</dbReference>
<dbReference type="InterPro" id="IPR018086">
    <property type="entry name" value="NADH_UbQ_OxRdtase_su1_CS"/>
</dbReference>
<dbReference type="PROSITE" id="PS00668">
    <property type="entry name" value="COMPLEX1_ND1_2"/>
    <property type="match status" value="1"/>
</dbReference>
<dbReference type="Pfam" id="PF00146">
    <property type="entry name" value="NADHdh"/>
    <property type="match status" value="1"/>
</dbReference>
<dbReference type="EnsemblMetazoa" id="CapteT165233">
    <property type="protein sequence ID" value="CapteP165233"/>
    <property type="gene ID" value="CapteG165233"/>
</dbReference>
<reference evidence="12" key="1">
    <citation type="submission" date="2012-12" db="EMBL/GenBank/DDBJ databases">
        <authorList>
            <person name="Hellsten U."/>
            <person name="Grimwood J."/>
            <person name="Chapman J.A."/>
            <person name="Shapiro H."/>
            <person name="Aerts A."/>
            <person name="Otillar R.P."/>
            <person name="Terry A.Y."/>
            <person name="Boore J.L."/>
            <person name="Simakov O."/>
            <person name="Marletaz F."/>
            <person name="Cho S.-J."/>
            <person name="Edsinger-Gonzales E."/>
            <person name="Havlak P."/>
            <person name="Kuo D.-H."/>
            <person name="Larsson T."/>
            <person name="Lv J."/>
            <person name="Arendt D."/>
            <person name="Savage R."/>
            <person name="Osoegawa K."/>
            <person name="de Jong P."/>
            <person name="Lindberg D.R."/>
            <person name="Seaver E.C."/>
            <person name="Weisblat D.A."/>
            <person name="Putnam N.H."/>
            <person name="Grigoriev I.V."/>
            <person name="Rokhsar D.S."/>
        </authorList>
    </citation>
    <scope>NUCLEOTIDE SEQUENCE</scope>
    <source>
        <strain evidence="12">I ESC-2004</strain>
    </source>
</reference>
<dbReference type="GO" id="GO:0009060">
    <property type="term" value="P:aerobic respiration"/>
    <property type="evidence" value="ECO:0007669"/>
    <property type="project" value="TreeGrafter"/>
</dbReference>
<keyword evidence="4 8" id="KW-0812">Transmembrane</keyword>
<accession>R7U307</accession>
<evidence type="ECO:0000256" key="7">
    <source>
        <dbReference type="ARBA" id="ARBA00031024"/>
    </source>
</evidence>